<reference evidence="1 2" key="1">
    <citation type="submission" date="2018-04" db="EMBL/GenBank/DDBJ databases">
        <title>Pseudomonas sp. nov., isolated from mangrove soil.</title>
        <authorList>
            <person name="Chen C."/>
        </authorList>
    </citation>
    <scope>NUCLEOTIDE SEQUENCE [LARGE SCALE GENOMIC DNA]</scope>
    <source>
        <strain evidence="1 2">JCM 14246</strain>
    </source>
</reference>
<dbReference type="EMBL" id="QASO01000035">
    <property type="protein sequence ID" value="PTU79917.1"/>
    <property type="molecule type" value="Genomic_DNA"/>
</dbReference>
<dbReference type="RefSeq" id="WP_108233242.1">
    <property type="nucleotide sequence ID" value="NZ_QASO01000035.1"/>
</dbReference>
<dbReference type="AlphaFoldDB" id="A0A2T5PQB5"/>
<keyword evidence="2" id="KW-1185">Reference proteome</keyword>
<proteinExistence type="predicted"/>
<sequence length="119" mass="13373">MTRSEQRRLWAIALDEYGAEALEQNVLGCLERILAGDLAQELPSHVSAEGLAQLVGILLSNIESGERPLLGELWPLYRQHFLVLRYLQRRLTFSLLSDLPADLVPNGMLRFKAQADFGV</sequence>
<comment type="caution">
    <text evidence="1">The sequence shown here is derived from an EMBL/GenBank/DDBJ whole genome shotgun (WGS) entry which is preliminary data.</text>
</comment>
<evidence type="ECO:0000313" key="1">
    <source>
        <dbReference type="EMBL" id="PTU79917.1"/>
    </source>
</evidence>
<name>A0A2T5PQB5_ECTOL</name>
<gene>
    <name evidence="1" type="ORF">DBO86_06220</name>
</gene>
<protein>
    <submittedName>
        <fullName evidence="1">Uncharacterized protein</fullName>
    </submittedName>
</protein>
<accession>A0A2T5PQB5</accession>
<dbReference type="Proteomes" id="UP000244052">
    <property type="component" value="Unassembled WGS sequence"/>
</dbReference>
<organism evidence="1 2">
    <name type="scientific">Ectopseudomonas oleovorans</name>
    <name type="common">Pseudomonas oleovorans</name>
    <dbReference type="NCBI Taxonomy" id="301"/>
    <lineage>
        <taxon>Bacteria</taxon>
        <taxon>Pseudomonadati</taxon>
        <taxon>Pseudomonadota</taxon>
        <taxon>Gammaproteobacteria</taxon>
        <taxon>Pseudomonadales</taxon>
        <taxon>Pseudomonadaceae</taxon>
        <taxon>Ectopseudomonas</taxon>
    </lineage>
</organism>
<evidence type="ECO:0000313" key="2">
    <source>
        <dbReference type="Proteomes" id="UP000244052"/>
    </source>
</evidence>